<protein>
    <submittedName>
        <fullName evidence="1">1026_t:CDS:1</fullName>
    </submittedName>
</protein>
<evidence type="ECO:0000313" key="2">
    <source>
        <dbReference type="Proteomes" id="UP000789396"/>
    </source>
</evidence>
<keyword evidence="2" id="KW-1185">Reference proteome</keyword>
<comment type="caution">
    <text evidence="1">The sequence shown here is derived from an EMBL/GenBank/DDBJ whole genome shotgun (WGS) entry which is preliminary data.</text>
</comment>
<accession>A0A9N9E1S2</accession>
<gene>
    <name evidence="1" type="ORF">RFULGI_LOCUS8865</name>
</gene>
<organism evidence="1 2">
    <name type="scientific">Racocetra fulgida</name>
    <dbReference type="NCBI Taxonomy" id="60492"/>
    <lineage>
        <taxon>Eukaryota</taxon>
        <taxon>Fungi</taxon>
        <taxon>Fungi incertae sedis</taxon>
        <taxon>Mucoromycota</taxon>
        <taxon>Glomeromycotina</taxon>
        <taxon>Glomeromycetes</taxon>
        <taxon>Diversisporales</taxon>
        <taxon>Gigasporaceae</taxon>
        <taxon>Racocetra</taxon>
    </lineage>
</organism>
<reference evidence="1" key="1">
    <citation type="submission" date="2021-06" db="EMBL/GenBank/DDBJ databases">
        <authorList>
            <person name="Kallberg Y."/>
            <person name="Tangrot J."/>
            <person name="Rosling A."/>
        </authorList>
    </citation>
    <scope>NUCLEOTIDE SEQUENCE</scope>
    <source>
        <strain evidence="1">IN212</strain>
    </source>
</reference>
<proteinExistence type="predicted"/>
<dbReference type="Proteomes" id="UP000789396">
    <property type="component" value="Unassembled WGS sequence"/>
</dbReference>
<feature type="non-terminal residue" evidence="1">
    <location>
        <position position="1"/>
    </location>
</feature>
<dbReference type="AlphaFoldDB" id="A0A9N9E1S2"/>
<name>A0A9N9E1S2_9GLOM</name>
<sequence>EKLKDSEIIKIVLYEANQYENGDSDDSDEEQPKIFISEELMDLNKFISFFEQQTDANFKSEDLKIFRKYLILVNRKYIKSKHQTSISDFFISVNNKEDYDAEL</sequence>
<evidence type="ECO:0000313" key="1">
    <source>
        <dbReference type="EMBL" id="CAG8661494.1"/>
    </source>
</evidence>
<dbReference type="OrthoDB" id="2436443at2759"/>
<dbReference type="EMBL" id="CAJVPZ010014895">
    <property type="protein sequence ID" value="CAG8661494.1"/>
    <property type="molecule type" value="Genomic_DNA"/>
</dbReference>